<accession>A0A1R0GLQ7</accession>
<evidence type="ECO:0000313" key="2">
    <source>
        <dbReference type="EMBL" id="OLY77824.1"/>
    </source>
</evidence>
<sequence>MEFNPFVKRLLATLAIISIVAANQPEQKKPDIFADNGLKVPSAMDLSIVSELSNPNLPEISCRRGGGGGCGGRRGGSCGHHARSCGHRARSCCHHGRHNCGGRRLCGYTPRRCGHRPRLCGHRNRPYPDLAEFQDQDLVEFQDQDLVEFQDQDLVEFQDQDPGPVALQSAIIDHHLHHHH</sequence>
<evidence type="ECO:0000313" key="3">
    <source>
        <dbReference type="Proteomes" id="UP000187455"/>
    </source>
</evidence>
<keyword evidence="3" id="KW-1185">Reference proteome</keyword>
<feature type="chain" id="PRO_5011982987" evidence="1">
    <location>
        <begin position="23"/>
        <end position="180"/>
    </location>
</feature>
<proteinExistence type="predicted"/>
<keyword evidence="1" id="KW-0732">Signal</keyword>
<comment type="caution">
    <text evidence="2">The sequence shown here is derived from an EMBL/GenBank/DDBJ whole genome shotgun (WGS) entry which is preliminary data.</text>
</comment>
<protein>
    <submittedName>
        <fullName evidence="2">Uncharacterized protein</fullName>
    </submittedName>
</protein>
<name>A0A1R0GLQ7_9FUNG</name>
<evidence type="ECO:0000256" key="1">
    <source>
        <dbReference type="SAM" id="SignalP"/>
    </source>
</evidence>
<dbReference type="AlphaFoldDB" id="A0A1R0GLQ7"/>
<gene>
    <name evidence="2" type="ORF">AYI68_g8132</name>
</gene>
<dbReference type="STRING" id="133383.A0A1R0GLQ7"/>
<reference evidence="2 3" key="1">
    <citation type="journal article" date="2016" name="Mol. Biol. Evol.">
        <title>Genome-Wide Survey of Gut Fungi (Harpellales) Reveals the First Horizontally Transferred Ubiquitin Gene from a Mosquito Host.</title>
        <authorList>
            <person name="Wang Y."/>
            <person name="White M.M."/>
            <person name="Kvist S."/>
            <person name="Moncalvo J.M."/>
        </authorList>
    </citation>
    <scope>NUCLEOTIDE SEQUENCE [LARGE SCALE GENOMIC DNA]</scope>
    <source>
        <strain evidence="2 3">ALG-7-W6</strain>
    </source>
</reference>
<dbReference type="EMBL" id="LSSL01007638">
    <property type="protein sequence ID" value="OLY77824.1"/>
    <property type="molecule type" value="Genomic_DNA"/>
</dbReference>
<dbReference type="Proteomes" id="UP000187455">
    <property type="component" value="Unassembled WGS sequence"/>
</dbReference>
<feature type="non-terminal residue" evidence="2">
    <location>
        <position position="180"/>
    </location>
</feature>
<organism evidence="2 3">
    <name type="scientific">Smittium mucronatum</name>
    <dbReference type="NCBI Taxonomy" id="133383"/>
    <lineage>
        <taxon>Eukaryota</taxon>
        <taxon>Fungi</taxon>
        <taxon>Fungi incertae sedis</taxon>
        <taxon>Zoopagomycota</taxon>
        <taxon>Kickxellomycotina</taxon>
        <taxon>Harpellomycetes</taxon>
        <taxon>Harpellales</taxon>
        <taxon>Legeriomycetaceae</taxon>
        <taxon>Smittium</taxon>
    </lineage>
</organism>
<feature type="signal peptide" evidence="1">
    <location>
        <begin position="1"/>
        <end position="22"/>
    </location>
</feature>